<proteinExistence type="predicted"/>
<organism evidence="1 2">
    <name type="scientific">Lentinula aff. lateritia</name>
    <dbReference type="NCBI Taxonomy" id="2804960"/>
    <lineage>
        <taxon>Eukaryota</taxon>
        <taxon>Fungi</taxon>
        <taxon>Dikarya</taxon>
        <taxon>Basidiomycota</taxon>
        <taxon>Agaricomycotina</taxon>
        <taxon>Agaricomycetes</taxon>
        <taxon>Agaricomycetidae</taxon>
        <taxon>Agaricales</taxon>
        <taxon>Marasmiineae</taxon>
        <taxon>Omphalotaceae</taxon>
        <taxon>Lentinula</taxon>
    </lineage>
</organism>
<evidence type="ECO:0000313" key="2">
    <source>
        <dbReference type="Proteomes" id="UP001163835"/>
    </source>
</evidence>
<evidence type="ECO:0000313" key="1">
    <source>
        <dbReference type="EMBL" id="KAJ3807514.1"/>
    </source>
</evidence>
<comment type="caution">
    <text evidence="1">The sequence shown here is derived from an EMBL/GenBank/DDBJ whole genome shotgun (WGS) entry which is preliminary data.</text>
</comment>
<dbReference type="EMBL" id="MU795299">
    <property type="protein sequence ID" value="KAJ3807514.1"/>
    <property type="molecule type" value="Genomic_DNA"/>
</dbReference>
<protein>
    <submittedName>
        <fullName evidence="1">Uncharacterized protein</fullName>
    </submittedName>
</protein>
<sequence length="425" mass="49226">MDSKVVIIVHIRYSRRKAFLILDSSRTTRYDNLRLDLSKIKLPHPPEANVGEPNINGWAFYWETKKYGPLWNILESVCRQKSDPITIAGMRETEIEDIWMEELPESPPTRRIRSPEPMSRRTRSRSQLRRPSYSRPWMSSRPKNIDSKYSDRDSAQRGRHYQRKQRNTPSRRSRDPQPQDSLSNSTSPYHPYYISDSLRQIESVQTELLEIERAQQQSVDHNKDGETLVSLPHDPPHWSLPKNPSIPLSLTSEPDELPRVEFFSSSTPNSNLFDNLTHNLSDANSRKVMPPQALPHTVPSVYDEGYHELDESTTISKNITDQRISDLTREFWNARRQSSAISARCLIIESQMKALNAFSLASRGNEYIHQDLAEAEQVLKNERERREHVEMVLGDVLRECKQPTITSALLAALGQTEFSQTLYYD</sequence>
<reference evidence="1" key="1">
    <citation type="submission" date="2022-09" db="EMBL/GenBank/DDBJ databases">
        <title>A Global Phylogenomic Analysis of the Shiitake Genus Lentinula.</title>
        <authorList>
            <consortium name="DOE Joint Genome Institute"/>
            <person name="Sierra-Patev S."/>
            <person name="Min B."/>
            <person name="Naranjo-Ortiz M."/>
            <person name="Looney B."/>
            <person name="Konkel Z."/>
            <person name="Slot J.C."/>
            <person name="Sakamoto Y."/>
            <person name="Steenwyk J.L."/>
            <person name="Rokas A."/>
            <person name="Carro J."/>
            <person name="Camarero S."/>
            <person name="Ferreira P."/>
            <person name="Molpeceres G."/>
            <person name="Ruiz-Duenas F.J."/>
            <person name="Serrano A."/>
            <person name="Henrissat B."/>
            <person name="Drula E."/>
            <person name="Hughes K.W."/>
            <person name="Mata J.L."/>
            <person name="Ishikawa N.K."/>
            <person name="Vargas-Isla R."/>
            <person name="Ushijima S."/>
            <person name="Smith C.A."/>
            <person name="Ahrendt S."/>
            <person name="Andreopoulos W."/>
            <person name="He G."/>
            <person name="Labutti K."/>
            <person name="Lipzen A."/>
            <person name="Ng V."/>
            <person name="Riley R."/>
            <person name="Sandor L."/>
            <person name="Barry K."/>
            <person name="Martinez A.T."/>
            <person name="Xiao Y."/>
            <person name="Gibbons J.G."/>
            <person name="Terashima K."/>
            <person name="Grigoriev I.V."/>
            <person name="Hibbett D.S."/>
        </authorList>
    </citation>
    <scope>NUCLEOTIDE SEQUENCE</scope>
    <source>
        <strain evidence="1">TMI1499</strain>
    </source>
</reference>
<name>A0ACC1TS06_9AGAR</name>
<accession>A0ACC1TS06</accession>
<gene>
    <name evidence="1" type="ORF">F5876DRAFT_79642</name>
</gene>
<dbReference type="Proteomes" id="UP001163835">
    <property type="component" value="Unassembled WGS sequence"/>
</dbReference>
<keyword evidence="2" id="KW-1185">Reference proteome</keyword>